<dbReference type="GO" id="GO:0016020">
    <property type="term" value="C:membrane"/>
    <property type="evidence" value="ECO:0007669"/>
    <property type="project" value="UniProtKB-SubCell"/>
</dbReference>
<reference evidence="7" key="1">
    <citation type="submission" date="2017-09" db="EMBL/GenBank/DDBJ databases">
        <title>Depth-based differentiation of microbial function through sediment-hosted aquifers and enrichment of novel symbionts in the deep terrestrial subsurface.</title>
        <authorList>
            <person name="Probst A.J."/>
            <person name="Ladd B."/>
            <person name="Jarett J.K."/>
            <person name="Geller-Mcgrath D.E."/>
            <person name="Sieber C.M.K."/>
            <person name="Emerson J.B."/>
            <person name="Anantharaman K."/>
            <person name="Thomas B.C."/>
            <person name="Malmstrom R."/>
            <person name="Stieglmeier M."/>
            <person name="Klingl A."/>
            <person name="Woyke T."/>
            <person name="Ryan C.M."/>
            <person name="Banfield J.F."/>
        </authorList>
    </citation>
    <scope>NUCLEOTIDE SEQUENCE [LARGE SCALE GENOMIC DNA]</scope>
</reference>
<comment type="caution">
    <text evidence="6">The sequence shown here is derived from an EMBL/GenBank/DDBJ whole genome shotgun (WGS) entry which is preliminary data.</text>
</comment>
<dbReference type="Pfam" id="PF02535">
    <property type="entry name" value="Zip"/>
    <property type="match status" value="1"/>
</dbReference>
<evidence type="ECO:0000256" key="1">
    <source>
        <dbReference type="ARBA" id="ARBA00004141"/>
    </source>
</evidence>
<evidence type="ECO:0000313" key="6">
    <source>
        <dbReference type="EMBL" id="PIV70833.1"/>
    </source>
</evidence>
<evidence type="ECO:0000256" key="2">
    <source>
        <dbReference type="ARBA" id="ARBA00022692"/>
    </source>
</evidence>
<accession>A0A2M7EJU0</accession>
<gene>
    <name evidence="6" type="ORF">COW57_03090</name>
</gene>
<comment type="subcellular location">
    <subcellularLocation>
        <location evidence="1">Membrane</location>
        <topology evidence="1">Multi-pass membrane protein</topology>
    </subcellularLocation>
</comment>
<dbReference type="InterPro" id="IPR003689">
    <property type="entry name" value="ZIP"/>
</dbReference>
<protein>
    <submittedName>
        <fullName evidence="6">ZIP family metal transporter</fullName>
    </submittedName>
</protein>
<feature type="transmembrane region" description="Helical" evidence="5">
    <location>
        <begin position="36"/>
        <end position="54"/>
    </location>
</feature>
<dbReference type="PANTHER" id="PTHR16950">
    <property type="entry name" value="ZINC TRANSPORTER SLC39A7 HISTIDINE-RICH MEMBRANE PROTEIN KE4"/>
    <property type="match status" value="1"/>
</dbReference>
<name>A0A2M7EJU0_9BACT</name>
<evidence type="ECO:0000256" key="5">
    <source>
        <dbReference type="SAM" id="Phobius"/>
    </source>
</evidence>
<keyword evidence="2 5" id="KW-0812">Transmembrane</keyword>
<feature type="transmembrane region" description="Helical" evidence="5">
    <location>
        <begin position="198"/>
        <end position="217"/>
    </location>
</feature>
<feature type="transmembrane region" description="Helical" evidence="5">
    <location>
        <begin position="66"/>
        <end position="84"/>
    </location>
</feature>
<sequence length="251" mass="27904">MNNAFLLTFLSVSGVSLLSLLGAVTLFFNKPFLKKVLIFMVSISAGAMFGDVFIHLLPEISKKSEFNLSVSSAFIFGILISFIIERLVLWNNCHDHECTEKDKRAFTYMILYGDSVHNFIDGIVIASSYLISPAVGLASTLAVILHEIPHEIGDFAVLIHGGFTHRKALIANFISALTALLGALFAFFLAQYTRQFEVYLLAFAAANFIYIAGTDLIPELHKELDRKRAVIQIIFFILGVLLMLPLLLLEK</sequence>
<feature type="transmembrane region" description="Helical" evidence="5">
    <location>
        <begin position="6"/>
        <end position="29"/>
    </location>
</feature>
<dbReference type="GO" id="GO:0046873">
    <property type="term" value="F:metal ion transmembrane transporter activity"/>
    <property type="evidence" value="ECO:0007669"/>
    <property type="project" value="InterPro"/>
</dbReference>
<evidence type="ECO:0000256" key="3">
    <source>
        <dbReference type="ARBA" id="ARBA00022989"/>
    </source>
</evidence>
<feature type="transmembrane region" description="Helical" evidence="5">
    <location>
        <begin position="169"/>
        <end position="192"/>
    </location>
</feature>
<feature type="transmembrane region" description="Helical" evidence="5">
    <location>
        <begin position="229"/>
        <end position="249"/>
    </location>
</feature>
<dbReference type="PANTHER" id="PTHR16950:SF16">
    <property type="entry name" value="ZINC TRANSPORTER ZIP13"/>
    <property type="match status" value="1"/>
</dbReference>
<evidence type="ECO:0000256" key="4">
    <source>
        <dbReference type="ARBA" id="ARBA00023136"/>
    </source>
</evidence>
<dbReference type="Proteomes" id="UP000228762">
    <property type="component" value="Unassembled WGS sequence"/>
</dbReference>
<proteinExistence type="predicted"/>
<organism evidence="6 7">
    <name type="scientific">Candidatus Roizmanbacteria bacterium CG17_big_fil_post_rev_8_21_14_2_50_39_7</name>
    <dbReference type="NCBI Taxonomy" id="1974858"/>
    <lineage>
        <taxon>Bacteria</taxon>
        <taxon>Candidatus Roizmaniibacteriota</taxon>
    </lineage>
</organism>
<dbReference type="AlphaFoldDB" id="A0A2M7EJU0"/>
<dbReference type="EMBL" id="PFEV01000146">
    <property type="protein sequence ID" value="PIV70833.1"/>
    <property type="molecule type" value="Genomic_DNA"/>
</dbReference>
<keyword evidence="4 5" id="KW-0472">Membrane</keyword>
<keyword evidence="3 5" id="KW-1133">Transmembrane helix</keyword>
<evidence type="ECO:0000313" key="7">
    <source>
        <dbReference type="Proteomes" id="UP000228762"/>
    </source>
</evidence>